<dbReference type="GO" id="GO:0015035">
    <property type="term" value="F:protein-disulfide reductase activity"/>
    <property type="evidence" value="ECO:0007669"/>
    <property type="project" value="TreeGrafter"/>
</dbReference>
<dbReference type="SUPFAM" id="SSF52833">
    <property type="entry name" value="Thioredoxin-like"/>
    <property type="match status" value="1"/>
</dbReference>
<dbReference type="Pfam" id="PF00085">
    <property type="entry name" value="Thioredoxin"/>
    <property type="match status" value="1"/>
</dbReference>
<accession>A0A5C6CRN1</accession>
<dbReference type="PANTHER" id="PTHR45663:SF11">
    <property type="entry name" value="GEO12009P1"/>
    <property type="match status" value="1"/>
</dbReference>
<evidence type="ECO:0000256" key="4">
    <source>
        <dbReference type="ARBA" id="ARBA00023284"/>
    </source>
</evidence>
<keyword evidence="3" id="KW-1015">Disulfide bond</keyword>
<dbReference type="PRINTS" id="PR00421">
    <property type="entry name" value="THIOREDOXIN"/>
</dbReference>
<dbReference type="Proteomes" id="UP000316304">
    <property type="component" value="Unassembled WGS sequence"/>
</dbReference>
<keyword evidence="1" id="KW-0813">Transport</keyword>
<evidence type="ECO:0000313" key="7">
    <source>
        <dbReference type="Proteomes" id="UP000316304"/>
    </source>
</evidence>
<dbReference type="InterPro" id="IPR017937">
    <property type="entry name" value="Thioredoxin_CS"/>
</dbReference>
<dbReference type="EMBL" id="SJPT01000001">
    <property type="protein sequence ID" value="TWU26197.1"/>
    <property type="molecule type" value="Genomic_DNA"/>
</dbReference>
<evidence type="ECO:0000256" key="3">
    <source>
        <dbReference type="ARBA" id="ARBA00023157"/>
    </source>
</evidence>
<reference evidence="6 7" key="1">
    <citation type="submission" date="2019-02" db="EMBL/GenBank/DDBJ databases">
        <title>Deep-cultivation of Planctomycetes and their phenomic and genomic characterization uncovers novel biology.</title>
        <authorList>
            <person name="Wiegand S."/>
            <person name="Jogler M."/>
            <person name="Boedeker C."/>
            <person name="Pinto D."/>
            <person name="Vollmers J."/>
            <person name="Rivas-Marin E."/>
            <person name="Kohn T."/>
            <person name="Peeters S.H."/>
            <person name="Heuer A."/>
            <person name="Rast P."/>
            <person name="Oberbeckmann S."/>
            <person name="Bunk B."/>
            <person name="Jeske O."/>
            <person name="Meyerdierks A."/>
            <person name="Storesund J.E."/>
            <person name="Kallscheuer N."/>
            <person name="Luecker S."/>
            <person name="Lage O.M."/>
            <person name="Pohl T."/>
            <person name="Merkel B.J."/>
            <person name="Hornburger P."/>
            <person name="Mueller R.-W."/>
            <person name="Bruemmer F."/>
            <person name="Labrenz M."/>
            <person name="Spormann A.M."/>
            <person name="Op Den Camp H."/>
            <person name="Overmann J."/>
            <person name="Amann R."/>
            <person name="Jetten M.S.M."/>
            <person name="Mascher T."/>
            <person name="Medema M.H."/>
            <person name="Devos D.P."/>
            <person name="Kaster A.-K."/>
            <person name="Ovreas L."/>
            <person name="Rohde M."/>
            <person name="Galperin M.Y."/>
            <person name="Jogler C."/>
        </authorList>
    </citation>
    <scope>NUCLEOTIDE SEQUENCE [LARGE SCALE GENOMIC DNA]</scope>
    <source>
        <strain evidence="6 7">Pla52o</strain>
    </source>
</reference>
<dbReference type="AlphaFoldDB" id="A0A5C6CRN1"/>
<evidence type="ECO:0000256" key="2">
    <source>
        <dbReference type="ARBA" id="ARBA00022982"/>
    </source>
</evidence>
<dbReference type="PROSITE" id="PS51257">
    <property type="entry name" value="PROKAR_LIPOPROTEIN"/>
    <property type="match status" value="1"/>
</dbReference>
<keyword evidence="2" id="KW-0249">Electron transport</keyword>
<dbReference type="GO" id="GO:0005737">
    <property type="term" value="C:cytoplasm"/>
    <property type="evidence" value="ECO:0007669"/>
    <property type="project" value="TreeGrafter"/>
</dbReference>
<comment type="caution">
    <text evidence="6">The sequence shown here is derived from an EMBL/GenBank/DDBJ whole genome shotgun (WGS) entry which is preliminary data.</text>
</comment>
<proteinExistence type="predicted"/>
<dbReference type="InterPro" id="IPR013766">
    <property type="entry name" value="Thioredoxin_domain"/>
</dbReference>
<evidence type="ECO:0000256" key="1">
    <source>
        <dbReference type="ARBA" id="ARBA00022448"/>
    </source>
</evidence>
<keyword evidence="7" id="KW-1185">Reference proteome</keyword>
<gene>
    <name evidence="6" type="ORF">Pla52o_00500</name>
</gene>
<evidence type="ECO:0000313" key="6">
    <source>
        <dbReference type="EMBL" id="TWU26197.1"/>
    </source>
</evidence>
<evidence type="ECO:0000259" key="5">
    <source>
        <dbReference type="PROSITE" id="PS51352"/>
    </source>
</evidence>
<feature type="domain" description="Thioredoxin" evidence="5">
    <location>
        <begin position="87"/>
        <end position="198"/>
    </location>
</feature>
<dbReference type="PROSITE" id="PS00194">
    <property type="entry name" value="THIOREDOXIN_1"/>
    <property type="match status" value="1"/>
</dbReference>
<sequence length="198" mass="21746">MKNHQLNLLAFLLVIAVVSVGCTQGSSLAWRRNVASNVASDVISDVISDAEPASIDRIATSQPVMERPAIEESPAVVAPTTFVRVASEPESLRPTLVTLPSDGDLTELVRTATGPVLLDFYADWCGPCRVQGKILHDLEETAAEHNTTIIKINVDEHQQIAQQLQVSSLPTLVMIRDGEIVQRQSGIMRKPRLEDWMR</sequence>
<organism evidence="6 7">
    <name type="scientific">Novipirellula galeiformis</name>
    <dbReference type="NCBI Taxonomy" id="2528004"/>
    <lineage>
        <taxon>Bacteria</taxon>
        <taxon>Pseudomonadati</taxon>
        <taxon>Planctomycetota</taxon>
        <taxon>Planctomycetia</taxon>
        <taxon>Pirellulales</taxon>
        <taxon>Pirellulaceae</taxon>
        <taxon>Novipirellula</taxon>
    </lineage>
</organism>
<dbReference type="PANTHER" id="PTHR45663">
    <property type="entry name" value="GEO12009P1"/>
    <property type="match status" value="1"/>
</dbReference>
<dbReference type="CDD" id="cd02947">
    <property type="entry name" value="TRX_family"/>
    <property type="match status" value="1"/>
</dbReference>
<dbReference type="InterPro" id="IPR036249">
    <property type="entry name" value="Thioredoxin-like_sf"/>
</dbReference>
<dbReference type="Gene3D" id="3.40.30.10">
    <property type="entry name" value="Glutaredoxin"/>
    <property type="match status" value="1"/>
</dbReference>
<keyword evidence="4" id="KW-0676">Redox-active center</keyword>
<protein>
    <submittedName>
        <fullName evidence="6">Thioredoxin C-1</fullName>
    </submittedName>
</protein>
<name>A0A5C6CRN1_9BACT</name>
<dbReference type="PROSITE" id="PS51352">
    <property type="entry name" value="THIOREDOXIN_2"/>
    <property type="match status" value="1"/>
</dbReference>
<dbReference type="RefSeq" id="WP_197168911.1">
    <property type="nucleotide sequence ID" value="NZ_SJPT01000001.1"/>
</dbReference>